<keyword evidence="1" id="KW-0472">Membrane</keyword>
<proteinExistence type="predicted"/>
<comment type="caution">
    <text evidence="2">The sequence shown here is derived from an EMBL/GenBank/DDBJ whole genome shotgun (WGS) entry which is preliminary data.</text>
</comment>
<keyword evidence="1" id="KW-1133">Transmembrane helix</keyword>
<dbReference type="OrthoDB" id="9782052at2"/>
<evidence type="ECO:0008006" key="4">
    <source>
        <dbReference type="Google" id="ProtNLM"/>
    </source>
</evidence>
<keyword evidence="3" id="KW-1185">Reference proteome</keyword>
<evidence type="ECO:0000256" key="1">
    <source>
        <dbReference type="SAM" id="Phobius"/>
    </source>
</evidence>
<gene>
    <name evidence="2" type="ORF">ETP43_04850</name>
</gene>
<protein>
    <recommendedName>
        <fullName evidence="4">5-bromo-4-chloroindolyl phosphate hydrolysis protein</fullName>
    </recommendedName>
</protein>
<dbReference type="Pfam" id="PF10112">
    <property type="entry name" value="Halogen_Hydrol"/>
    <property type="match status" value="1"/>
</dbReference>
<sequence length="449" mass="51468">MEKNDWQDQKNNKESDFMKVVQDAINSGDYQQLNEQVRKTVSASVQEVYNMGGKLQNGFKEGMRQAGNGLQEGFKEGMQTAQREWKEAWRESGSTGWRKTEVTYRKNYGKNQAPAYQSGAWKQAQQGKQLPAIYSPNPPGRITGTVLAITGYSLTGVFALSTIIMGIVTAIFPHAPEIIGTSILGVITAGSLGMGITGSVLRGRVKRFRQYVQQIGDRAYCNIKELADKTGKTEEKVRKDLKLMIDKKMFRQGHLDQKETCLIVTDAMYQQYLETEEQAKTVQLQQQKQKEQRSRMPEECRKILEEGQEYIAYIRKCNDDLPGEEITRKLSRLEAIITRIFQEVEKQPDLASDLRRFMNYYLPTTRKLVDAYREIELDSFRTEQNEKTKKEIEDTLDTINQAFEKLLNSFFEERAMDISSDISVLHSMFAQEGLTKGAFEQSAEDRKQQ</sequence>
<feature type="transmembrane region" description="Helical" evidence="1">
    <location>
        <begin position="178"/>
        <end position="201"/>
    </location>
</feature>
<dbReference type="InterPro" id="IPR018770">
    <property type="entry name" value="ChloroindolylP_hydrolase"/>
</dbReference>
<keyword evidence="1" id="KW-0812">Transmembrane</keyword>
<organism evidence="2 3">
    <name type="scientific">Blautia faecicola</name>
    <dbReference type="NCBI Taxonomy" id="2509240"/>
    <lineage>
        <taxon>Bacteria</taxon>
        <taxon>Bacillati</taxon>
        <taxon>Bacillota</taxon>
        <taxon>Clostridia</taxon>
        <taxon>Lachnospirales</taxon>
        <taxon>Lachnospiraceae</taxon>
        <taxon>Blautia</taxon>
    </lineage>
</organism>
<feature type="transmembrane region" description="Helical" evidence="1">
    <location>
        <begin position="146"/>
        <end position="172"/>
    </location>
</feature>
<reference evidence="2 3" key="1">
    <citation type="submission" date="2019-01" db="EMBL/GenBank/DDBJ databases">
        <title>Blautia sp. nov. KGMB01111 isolated human feces.</title>
        <authorList>
            <person name="Park J.-E."/>
            <person name="Kim J.-S."/>
            <person name="Park S.-H."/>
        </authorList>
    </citation>
    <scope>NUCLEOTIDE SEQUENCE [LARGE SCALE GENOMIC DNA]</scope>
    <source>
        <strain evidence="2 3">KGMB01111</strain>
    </source>
</reference>
<name>A0A4Q1RG97_9FIRM</name>
<dbReference type="AlphaFoldDB" id="A0A4Q1RG97"/>
<dbReference type="EMBL" id="SDKC01000001">
    <property type="protein sequence ID" value="RXS74599.1"/>
    <property type="molecule type" value="Genomic_DNA"/>
</dbReference>
<dbReference type="Proteomes" id="UP000290106">
    <property type="component" value="Unassembled WGS sequence"/>
</dbReference>
<evidence type="ECO:0000313" key="2">
    <source>
        <dbReference type="EMBL" id="RXS74599.1"/>
    </source>
</evidence>
<evidence type="ECO:0000313" key="3">
    <source>
        <dbReference type="Proteomes" id="UP000290106"/>
    </source>
</evidence>
<accession>A0A4Q1RG97</accession>
<dbReference type="RefSeq" id="WP_129257213.1">
    <property type="nucleotide sequence ID" value="NZ_SDKC01000001.1"/>
</dbReference>